<protein>
    <submittedName>
        <fullName evidence="1">DUF29 domain-containing protein</fullName>
    </submittedName>
</protein>
<sequence>LPVNCPYRARVHNTQRDGLAALGDNQGEWYEASDFD</sequence>
<dbReference type="GO" id="GO:0020037">
    <property type="term" value="F:heme binding"/>
    <property type="evidence" value="ECO:0007669"/>
    <property type="project" value="InterPro"/>
</dbReference>
<reference evidence="1" key="1">
    <citation type="submission" date="2017-02" db="UniProtKB">
        <authorList>
            <consortium name="WormBaseParasite"/>
        </authorList>
    </citation>
    <scope>IDENTIFICATION</scope>
</reference>
<dbReference type="Gene3D" id="2.40.180.10">
    <property type="entry name" value="Catalase core domain"/>
    <property type="match status" value="1"/>
</dbReference>
<dbReference type="InterPro" id="IPR020835">
    <property type="entry name" value="Catalase_sf"/>
</dbReference>
<dbReference type="AlphaFoldDB" id="A0A0M3JNG3"/>
<organism evidence="1">
    <name type="scientific">Anisakis simplex</name>
    <name type="common">Herring worm</name>
    <dbReference type="NCBI Taxonomy" id="6269"/>
    <lineage>
        <taxon>Eukaryota</taxon>
        <taxon>Metazoa</taxon>
        <taxon>Ecdysozoa</taxon>
        <taxon>Nematoda</taxon>
        <taxon>Chromadorea</taxon>
        <taxon>Rhabditida</taxon>
        <taxon>Spirurina</taxon>
        <taxon>Ascaridomorpha</taxon>
        <taxon>Ascaridoidea</taxon>
        <taxon>Anisakidae</taxon>
        <taxon>Anisakis</taxon>
        <taxon>Anisakis simplex complex</taxon>
    </lineage>
</organism>
<dbReference type="WBParaSite" id="ASIM_0000920301-mRNA-1">
    <property type="protein sequence ID" value="ASIM_0000920301-mRNA-1"/>
    <property type="gene ID" value="ASIM_0000920301"/>
</dbReference>
<evidence type="ECO:0000313" key="1">
    <source>
        <dbReference type="WBParaSite" id="ASIM_0000920301-mRNA-1"/>
    </source>
</evidence>
<name>A0A0M3JNG3_ANISI</name>
<dbReference type="SUPFAM" id="SSF56634">
    <property type="entry name" value="Heme-dependent catalase-like"/>
    <property type="match status" value="1"/>
</dbReference>
<proteinExistence type="predicted"/>
<accession>A0A0M3JNG3</accession>